<name>A0A9D2NMF1_9FIRM</name>
<dbReference type="EMBL" id="DWWO01000076">
    <property type="protein sequence ID" value="HJC34106.1"/>
    <property type="molecule type" value="Genomic_DNA"/>
</dbReference>
<evidence type="ECO:0000313" key="3">
    <source>
        <dbReference type="EMBL" id="HJC34106.1"/>
    </source>
</evidence>
<gene>
    <name evidence="3" type="ORF">H9758_05870</name>
</gene>
<evidence type="ECO:0000256" key="1">
    <source>
        <dbReference type="SAM" id="Coils"/>
    </source>
</evidence>
<proteinExistence type="predicted"/>
<evidence type="ECO:0000313" key="4">
    <source>
        <dbReference type="Proteomes" id="UP000823890"/>
    </source>
</evidence>
<keyword evidence="1" id="KW-0175">Coiled coil</keyword>
<protein>
    <submittedName>
        <fullName evidence="3">Septum formation initiator family protein</fullName>
    </submittedName>
</protein>
<reference evidence="3" key="2">
    <citation type="submission" date="2021-04" db="EMBL/GenBank/DDBJ databases">
        <authorList>
            <person name="Gilroy R."/>
        </authorList>
    </citation>
    <scope>NUCLEOTIDE SEQUENCE</scope>
    <source>
        <strain evidence="3">ChiW19-954</strain>
    </source>
</reference>
<dbReference type="Pfam" id="PF04977">
    <property type="entry name" value="DivIC"/>
    <property type="match status" value="1"/>
</dbReference>
<dbReference type="Proteomes" id="UP000823890">
    <property type="component" value="Unassembled WGS sequence"/>
</dbReference>
<feature type="coiled-coil region" evidence="1">
    <location>
        <begin position="47"/>
        <end position="81"/>
    </location>
</feature>
<feature type="region of interest" description="Disordered" evidence="2">
    <location>
        <begin position="1"/>
        <end position="22"/>
    </location>
</feature>
<dbReference type="InterPro" id="IPR007060">
    <property type="entry name" value="FtsL/DivIC"/>
</dbReference>
<accession>A0A9D2NMF1</accession>
<organism evidence="3 4">
    <name type="scientific">Candidatus Mediterraneibacter faecipullorum</name>
    <dbReference type="NCBI Taxonomy" id="2838670"/>
    <lineage>
        <taxon>Bacteria</taxon>
        <taxon>Bacillati</taxon>
        <taxon>Bacillota</taxon>
        <taxon>Clostridia</taxon>
        <taxon>Lachnospirales</taxon>
        <taxon>Lachnospiraceae</taxon>
        <taxon>Mediterraneibacter</taxon>
    </lineage>
</organism>
<comment type="caution">
    <text evidence="3">The sequence shown here is derived from an EMBL/GenBank/DDBJ whole genome shotgun (WGS) entry which is preliminary data.</text>
</comment>
<evidence type="ECO:0000256" key="2">
    <source>
        <dbReference type="SAM" id="MobiDB-lite"/>
    </source>
</evidence>
<reference evidence="3" key="1">
    <citation type="journal article" date="2021" name="PeerJ">
        <title>Extensive microbial diversity within the chicken gut microbiome revealed by metagenomics and culture.</title>
        <authorList>
            <person name="Gilroy R."/>
            <person name="Ravi A."/>
            <person name="Getino M."/>
            <person name="Pursley I."/>
            <person name="Horton D.L."/>
            <person name="Alikhan N.F."/>
            <person name="Baker D."/>
            <person name="Gharbi K."/>
            <person name="Hall N."/>
            <person name="Watson M."/>
            <person name="Adriaenssens E.M."/>
            <person name="Foster-Nyarko E."/>
            <person name="Jarju S."/>
            <person name="Secka A."/>
            <person name="Antonio M."/>
            <person name="Oren A."/>
            <person name="Chaudhuri R.R."/>
            <person name="La Ragione R."/>
            <person name="Hildebrand F."/>
            <person name="Pallen M.J."/>
        </authorList>
    </citation>
    <scope>NUCLEOTIDE SEQUENCE</scope>
    <source>
        <strain evidence="3">ChiW19-954</strain>
    </source>
</reference>
<sequence length="113" mass="13139">MNKTRRQQGAGRQQNRKKNSRLRHYKRSILMICMVLVFLSGALAIGSMSLNAKNAEYKAQEEELQAQIKEEEQRSKEIDEFEDYVKTDDYIKDTAEDKLGLVDPNEIIFKPSK</sequence>
<dbReference type="AlphaFoldDB" id="A0A9D2NMF1"/>